<evidence type="ECO:0000313" key="8">
    <source>
        <dbReference type="EMBL" id="CDO76606.1"/>
    </source>
</evidence>
<comment type="caution">
    <text evidence="8">The sequence shown here is derived from an EMBL/GenBank/DDBJ whole genome shotgun (WGS) entry which is preliminary data.</text>
</comment>
<feature type="region of interest" description="Disordered" evidence="6">
    <location>
        <begin position="487"/>
        <end position="506"/>
    </location>
</feature>
<dbReference type="Pfam" id="PF13041">
    <property type="entry name" value="PPR_2"/>
    <property type="match status" value="1"/>
</dbReference>
<comment type="function">
    <text evidence="3">Regulates mitochondrial small subunit maturation by controlling 15S rRNA 5'-end processing. Localizes to the 5' precursor of the 15S rRNA in a position that is subsequently occupied by mS47 in the mature yeast mtSSU. Uses structure and sequence-specific RNA recognition, binding to a single-stranded region of the precursor and specifically recognizing bases -6 to -1. The exchange of Ccm1 for mS47 is coupled to the irreversible removal of precursor rRNA that is accompanied by conformational changes of the mitoribosomal proteins uS5m and mS26. These conformational changes signal completion of 5'-end rRNA processing through protection of the mature 5'-end of the 15S rRNA and stabilization of mS47. The removal of the 5' precursor together with the dissociation of Ccm1 may be catalyzed by the 5'-3' exoribonuclease Pet127. Involved in the specific removal of group I introns in mitochondrial encoded transcripts.</text>
</comment>
<comment type="subunit">
    <text evidence="4">Binds to mitochondrial small subunit 15S rRNA.</text>
</comment>
<reference evidence="8" key="1">
    <citation type="submission" date="2014-01" db="EMBL/GenBank/DDBJ databases">
        <title>The genome of the white-rot fungus Pycnoporus cinnabarinus: a basidiomycete model with a versatile arsenal for lignocellulosic biomass breakdown.</title>
        <authorList>
            <person name="Levasseur A."/>
            <person name="Lomascolo A."/>
            <person name="Ruiz-Duenas F.J."/>
            <person name="Uzan E."/>
            <person name="Piumi F."/>
            <person name="Kues U."/>
            <person name="Ram A.F.J."/>
            <person name="Murat C."/>
            <person name="Haon M."/>
            <person name="Benoit I."/>
            <person name="Arfi Y."/>
            <person name="Chevret D."/>
            <person name="Drula E."/>
            <person name="Kwon M.J."/>
            <person name="Gouret P."/>
            <person name="Lesage-Meessen L."/>
            <person name="Lombard V."/>
            <person name="Mariette J."/>
            <person name="Noirot C."/>
            <person name="Park J."/>
            <person name="Patyshakuliyeva A."/>
            <person name="Wieneger R.A.B."/>
            <person name="Wosten H.A.B."/>
            <person name="Martin F."/>
            <person name="Coutinho P.M."/>
            <person name="de Vries R."/>
            <person name="Martinez A.T."/>
            <person name="Klopp C."/>
            <person name="Pontarotti P."/>
            <person name="Henrissat B."/>
            <person name="Record E."/>
        </authorList>
    </citation>
    <scope>NUCLEOTIDE SEQUENCE [LARGE SCALE GENOMIC DNA]</scope>
    <source>
        <strain evidence="8">BRFM137</strain>
    </source>
</reference>
<dbReference type="InterPro" id="IPR011990">
    <property type="entry name" value="TPR-like_helical_dom_sf"/>
</dbReference>
<dbReference type="Proteomes" id="UP000029665">
    <property type="component" value="Unassembled WGS sequence"/>
</dbReference>
<dbReference type="NCBIfam" id="TIGR00756">
    <property type="entry name" value="PPR"/>
    <property type="match status" value="2"/>
</dbReference>
<dbReference type="EMBL" id="CCBP010000392">
    <property type="protein sequence ID" value="CDO76606.1"/>
    <property type="molecule type" value="Genomic_DNA"/>
</dbReference>
<organism evidence="8 9">
    <name type="scientific">Pycnoporus cinnabarinus</name>
    <name type="common">Cinnabar-red polypore</name>
    <name type="synonym">Trametes cinnabarina</name>
    <dbReference type="NCBI Taxonomy" id="5643"/>
    <lineage>
        <taxon>Eukaryota</taxon>
        <taxon>Fungi</taxon>
        <taxon>Dikarya</taxon>
        <taxon>Basidiomycota</taxon>
        <taxon>Agaricomycotina</taxon>
        <taxon>Agaricomycetes</taxon>
        <taxon>Polyporales</taxon>
        <taxon>Polyporaceae</taxon>
        <taxon>Trametes</taxon>
    </lineage>
</organism>
<evidence type="ECO:0000313" key="9">
    <source>
        <dbReference type="Proteomes" id="UP000029665"/>
    </source>
</evidence>
<dbReference type="PANTHER" id="PTHR47447">
    <property type="entry name" value="OS03G0856100 PROTEIN"/>
    <property type="match status" value="1"/>
</dbReference>
<name>A0A060SR06_PYCCI</name>
<protein>
    <recommendedName>
        <fullName evidence="7">Pentatricopeptide repeat-containing protein-mitochondrial domain-containing protein</fullName>
    </recommendedName>
</protein>
<evidence type="ECO:0000256" key="4">
    <source>
        <dbReference type="ARBA" id="ARBA00044511"/>
    </source>
</evidence>
<feature type="repeat" description="PPR" evidence="5">
    <location>
        <begin position="576"/>
        <end position="610"/>
    </location>
</feature>
<evidence type="ECO:0000256" key="5">
    <source>
        <dbReference type="PROSITE-ProRule" id="PRU00708"/>
    </source>
</evidence>
<feature type="repeat" description="PPR" evidence="5">
    <location>
        <begin position="611"/>
        <end position="645"/>
    </location>
</feature>
<dbReference type="HOGENOM" id="CLU_013696_0_0_1"/>
<comment type="similarity">
    <text evidence="1">Belongs to the CCM1 family.</text>
</comment>
<feature type="repeat" description="PPR" evidence="5">
    <location>
        <begin position="290"/>
        <end position="324"/>
    </location>
</feature>
<feature type="region of interest" description="Disordered" evidence="6">
    <location>
        <begin position="738"/>
        <end position="762"/>
    </location>
</feature>
<evidence type="ECO:0000256" key="2">
    <source>
        <dbReference type="ARBA" id="ARBA00022737"/>
    </source>
</evidence>
<keyword evidence="2" id="KW-0677">Repeat</keyword>
<dbReference type="InterPro" id="IPR057027">
    <property type="entry name" value="TPR_mt"/>
</dbReference>
<dbReference type="OrthoDB" id="185373at2759"/>
<evidence type="ECO:0000259" key="7">
    <source>
        <dbReference type="Pfam" id="PF23276"/>
    </source>
</evidence>
<feature type="compositionally biased region" description="Basic and acidic residues" evidence="6">
    <location>
        <begin position="742"/>
        <end position="762"/>
    </location>
</feature>
<feature type="domain" description="Pentatricopeptide repeat-containing protein-mitochondrial" evidence="7">
    <location>
        <begin position="139"/>
        <end position="246"/>
    </location>
</feature>
<dbReference type="OMA" id="QRMLRWK"/>
<keyword evidence="9" id="KW-1185">Reference proteome</keyword>
<evidence type="ECO:0000256" key="1">
    <source>
        <dbReference type="ARBA" id="ARBA00006192"/>
    </source>
</evidence>
<dbReference type="PROSITE" id="PS51375">
    <property type="entry name" value="PPR"/>
    <property type="match status" value="3"/>
</dbReference>
<dbReference type="STRING" id="5643.A0A060SR06"/>
<dbReference type="Pfam" id="PF13812">
    <property type="entry name" value="PPR_3"/>
    <property type="match status" value="1"/>
</dbReference>
<dbReference type="Gene3D" id="1.25.40.10">
    <property type="entry name" value="Tetratricopeptide repeat domain"/>
    <property type="match status" value="3"/>
</dbReference>
<gene>
    <name evidence="8" type="ORF">BN946_scf184868.g20</name>
</gene>
<sequence length="762" mass="85017">MSVGVKPPATVLSIIDDIFSSKPSRLPSSQDLRERAAASELLTYLRIPDAAPALVHHLLDAREPRRAMWVLRIAKDIGYNFSPKFYGEIIQKLAERKLWSFVLPLTQTAREHLGYTTTYLLNWRLQALMENHHFLSLQDALDMFAQENVRVSRLTYHLLIAMQLRNHDLAAALAVVRAMESAGMRASPRTWAVILLSYRPFGLSPSLKNRALASLQTADRSTATAIINSLVQLCLDAHDLSGVVEILSMASQRPAGLHSALGDGITLDDDVSTKQLKAESVPLPHDSLVDVSTYNILLNYLARQGDLVRSMETLQQMRDAELKPNNHTAVALVRLYCTVDCLNDALHIVADAVRSFPTAAALLARLGFESSIPPTHPTYPGIVRPSIALFNTLIAVALQHTGLNGLRTILRIMRLTNVDVSNSTLAALMSHLHRHDRPRPRELVRAVRALMSAGLSPTTRQLHVLLAAVLREERVLVRRRGWTAESDCSGAIDSPPDRSQTHGGDYLHPTAGIKLTSRLRYRSLMRPIIQSLTDRGVRSDRVLFALRIKHDGVVRRDPEMALASFRQMVDSGMRPNEYHYAALMEAYTAAGDMTRAVEVMQDAVDAGVDVNVKMYTILINGYARVGRARQAAETFRSMVAEGIRPDVPAIDALTSAFFRAKAYAMARRVLLQLWPQVAPLPDDIAEAPLRQMAVAFRALSSVPSYVPPRLSSQEQRMLRWKIRDILIRWKSMSGYPKKGARARVDRSVPSRRTPEYTRAKTR</sequence>
<evidence type="ECO:0000256" key="6">
    <source>
        <dbReference type="SAM" id="MobiDB-lite"/>
    </source>
</evidence>
<dbReference type="PANTHER" id="PTHR47447:SF17">
    <property type="entry name" value="OS12G0638900 PROTEIN"/>
    <property type="match status" value="1"/>
</dbReference>
<dbReference type="Pfam" id="PF23276">
    <property type="entry name" value="TPR_24"/>
    <property type="match status" value="1"/>
</dbReference>
<evidence type="ECO:0000256" key="3">
    <source>
        <dbReference type="ARBA" id="ARBA00044493"/>
    </source>
</evidence>
<proteinExistence type="inferred from homology"/>
<dbReference type="AlphaFoldDB" id="A0A060SR06"/>
<dbReference type="InterPro" id="IPR002885">
    <property type="entry name" value="PPR_rpt"/>
</dbReference>
<accession>A0A060SR06</accession>